<dbReference type="Pfam" id="PF03055">
    <property type="entry name" value="RPE65"/>
    <property type="match status" value="1"/>
</dbReference>
<feature type="binding site" evidence="5">
    <location>
        <position position="246"/>
    </location>
    <ligand>
        <name>Fe cation</name>
        <dbReference type="ChEBI" id="CHEBI:24875"/>
        <note>catalytic</note>
    </ligand>
</feature>
<sequence length="545" mass="61295">MATETTTTTDAPPPHPEHPHYGTLASKWPQALDLAGSSQPCRLEGAIADLPVLGTLPPQIDGTFYRVMCDPFVPPHPANVPIDGDGSVSAFRVRRGRVDMRMAYVETERYRLERRRGAALFGLYRNPFTHHPCVRAAVDSTANTNLVLWAGELLALKEVALPYSVDPDTLATRGYDPFGGREGAVKAKAFTAHPKVDPERKELVVFGYEAKGLATRDVVVYALDQAGDVVKDSVVWLESPWCAFIHDCTITENWVVLVLWPFEADVERMKKGKQHWAWSYGRPATFTVVPRRVGGKMPPGWKEGETRTYHWRNCMPIHTGGAWEVAEKDGSTKLFFESSRVHDNAFPFFPPDDGRMPAPDAKADFVRWELDLSNPSDTQVPDPQIILDMPTEFPRIDERFMAKQYKILWADVFLPERSDGGKNIFHGLNALAMHNHETGKTRFFYAGDDSLVQEPVFIPRSDDAPEGDGWLMAMVERRKENRNDLVVIDTREFEKAVAIVQLPLHVKAQIHGNWVDAKELGEWRSLVRQIPEVKISGRGALEPLV</sequence>
<name>A0A8H4J4R8_9PEZI</name>
<dbReference type="GO" id="GO:0010436">
    <property type="term" value="F:carotenoid dioxygenase activity"/>
    <property type="evidence" value="ECO:0007669"/>
    <property type="project" value="TreeGrafter"/>
</dbReference>
<dbReference type="OrthoDB" id="407010at2759"/>
<comment type="cofactor">
    <cofactor evidence="5">
        <name>Fe(2+)</name>
        <dbReference type="ChEBI" id="CHEBI:29033"/>
    </cofactor>
    <text evidence="5">Binds 1 Fe(2+) ion per subunit.</text>
</comment>
<keyword evidence="4 5" id="KW-0408">Iron</keyword>
<evidence type="ECO:0000256" key="2">
    <source>
        <dbReference type="ARBA" id="ARBA00022723"/>
    </source>
</evidence>
<proteinExistence type="inferred from homology"/>
<dbReference type="EMBL" id="WWBZ02000001">
    <property type="protein sequence ID" value="KAF4313052.1"/>
    <property type="molecule type" value="Genomic_DNA"/>
</dbReference>
<keyword evidence="3" id="KW-0560">Oxidoreductase</keyword>
<dbReference type="GO" id="GO:0004497">
    <property type="term" value="F:monooxygenase activity"/>
    <property type="evidence" value="ECO:0007669"/>
    <property type="project" value="UniProtKB-KW"/>
</dbReference>
<evidence type="ECO:0000313" key="8">
    <source>
        <dbReference type="Proteomes" id="UP000572817"/>
    </source>
</evidence>
<organism evidence="7 8">
    <name type="scientific">Botryosphaeria dothidea</name>
    <dbReference type="NCBI Taxonomy" id="55169"/>
    <lineage>
        <taxon>Eukaryota</taxon>
        <taxon>Fungi</taxon>
        <taxon>Dikarya</taxon>
        <taxon>Ascomycota</taxon>
        <taxon>Pezizomycotina</taxon>
        <taxon>Dothideomycetes</taxon>
        <taxon>Dothideomycetes incertae sedis</taxon>
        <taxon>Botryosphaeriales</taxon>
        <taxon>Botryosphaeriaceae</taxon>
        <taxon>Botryosphaeria</taxon>
    </lineage>
</organism>
<comment type="caution">
    <text evidence="7">The sequence shown here is derived from an EMBL/GenBank/DDBJ whole genome shotgun (WGS) entry which is preliminary data.</text>
</comment>
<protein>
    <submittedName>
        <fullName evidence="7">Isoeugenol monooxygenase</fullName>
    </submittedName>
</protein>
<dbReference type="GO" id="GO:0016121">
    <property type="term" value="P:carotene catabolic process"/>
    <property type="evidence" value="ECO:0007669"/>
    <property type="project" value="TreeGrafter"/>
</dbReference>
<feature type="region of interest" description="Disordered" evidence="6">
    <location>
        <begin position="1"/>
        <end position="23"/>
    </location>
</feature>
<evidence type="ECO:0000256" key="5">
    <source>
        <dbReference type="PIRSR" id="PIRSR604294-1"/>
    </source>
</evidence>
<feature type="binding site" evidence="5">
    <location>
        <position position="511"/>
    </location>
    <ligand>
        <name>Fe cation</name>
        <dbReference type="ChEBI" id="CHEBI:24875"/>
        <note>catalytic</note>
    </ligand>
</feature>
<keyword evidence="8" id="KW-1185">Reference proteome</keyword>
<feature type="binding site" evidence="5">
    <location>
        <position position="193"/>
    </location>
    <ligand>
        <name>Fe cation</name>
        <dbReference type="ChEBI" id="CHEBI:24875"/>
        <note>catalytic</note>
    </ligand>
</feature>
<feature type="binding site" evidence="5">
    <location>
        <position position="310"/>
    </location>
    <ligand>
        <name>Fe cation</name>
        <dbReference type="ChEBI" id="CHEBI:24875"/>
        <note>catalytic</note>
    </ligand>
</feature>
<keyword evidence="2 5" id="KW-0479">Metal-binding</keyword>
<dbReference type="InterPro" id="IPR004294">
    <property type="entry name" value="Carotenoid_Oase"/>
</dbReference>
<evidence type="ECO:0000256" key="4">
    <source>
        <dbReference type="ARBA" id="ARBA00023004"/>
    </source>
</evidence>
<comment type="similarity">
    <text evidence="1">Belongs to the carotenoid oxygenase family.</text>
</comment>
<dbReference type="PANTHER" id="PTHR10543:SF89">
    <property type="entry name" value="CAROTENOID 9,10(9',10')-CLEAVAGE DIOXYGENASE 1"/>
    <property type="match status" value="1"/>
</dbReference>
<dbReference type="Proteomes" id="UP000572817">
    <property type="component" value="Unassembled WGS sequence"/>
</dbReference>
<feature type="compositionally biased region" description="Low complexity" evidence="6">
    <location>
        <begin position="1"/>
        <end position="10"/>
    </location>
</feature>
<accession>A0A8H4J4R8</accession>
<dbReference type="GO" id="GO:0046872">
    <property type="term" value="F:metal ion binding"/>
    <property type="evidence" value="ECO:0007669"/>
    <property type="project" value="UniProtKB-KW"/>
</dbReference>
<dbReference type="AlphaFoldDB" id="A0A8H4J4R8"/>
<evidence type="ECO:0000313" key="7">
    <source>
        <dbReference type="EMBL" id="KAF4313052.1"/>
    </source>
</evidence>
<reference evidence="7" key="1">
    <citation type="submission" date="2020-04" db="EMBL/GenBank/DDBJ databases">
        <title>Genome Assembly and Annotation of Botryosphaeria dothidea sdau 11-99, a Latent Pathogen of Apple Fruit Ring Rot in China.</title>
        <authorList>
            <person name="Yu C."/>
            <person name="Diao Y."/>
            <person name="Lu Q."/>
            <person name="Zhao J."/>
            <person name="Cui S."/>
            <person name="Peng C."/>
            <person name="He B."/>
            <person name="Liu H."/>
        </authorList>
    </citation>
    <scope>NUCLEOTIDE SEQUENCE [LARGE SCALE GENOMIC DNA]</scope>
    <source>
        <strain evidence="7">Sdau11-99</strain>
    </source>
</reference>
<gene>
    <name evidence="7" type="ORF">GTA08_BOTSDO00649</name>
</gene>
<evidence type="ECO:0000256" key="6">
    <source>
        <dbReference type="SAM" id="MobiDB-lite"/>
    </source>
</evidence>
<evidence type="ECO:0000256" key="1">
    <source>
        <dbReference type="ARBA" id="ARBA00006787"/>
    </source>
</evidence>
<dbReference type="PANTHER" id="PTHR10543">
    <property type="entry name" value="BETA-CAROTENE DIOXYGENASE"/>
    <property type="match status" value="1"/>
</dbReference>
<keyword evidence="7" id="KW-0503">Monooxygenase</keyword>
<evidence type="ECO:0000256" key="3">
    <source>
        <dbReference type="ARBA" id="ARBA00023002"/>
    </source>
</evidence>